<dbReference type="PANTHER" id="PTHR10996:SF282">
    <property type="entry name" value="D-3-PHOSPHOGLYCERATE DEHYDROGENASE 1-RELATED"/>
    <property type="match status" value="1"/>
</dbReference>
<dbReference type="InterPro" id="IPR006139">
    <property type="entry name" value="D-isomer_2_OHA_DH_cat_dom"/>
</dbReference>
<dbReference type="GO" id="GO:0004617">
    <property type="term" value="F:phosphoglycerate dehydrogenase activity"/>
    <property type="evidence" value="ECO:0007669"/>
    <property type="project" value="UniProtKB-EC"/>
</dbReference>
<dbReference type="PROSITE" id="PS00065">
    <property type="entry name" value="D_2_HYDROXYACID_DH_1"/>
    <property type="match status" value="1"/>
</dbReference>
<dbReference type="EMBL" id="SRXW01000001">
    <property type="protein sequence ID" value="TGY90278.1"/>
    <property type="molecule type" value="Genomic_DNA"/>
</dbReference>
<comment type="similarity">
    <text evidence="1 5">Belongs to the D-isomer specific 2-hydroxyacid dehydrogenase family.</text>
</comment>
<dbReference type="RefSeq" id="WP_135994776.1">
    <property type="nucleotide sequence ID" value="NZ_CP071057.1"/>
</dbReference>
<dbReference type="Proteomes" id="UP000308054">
    <property type="component" value="Unassembled WGS sequence"/>
</dbReference>
<accession>A0A4S2H4E0</accession>
<dbReference type="InterPro" id="IPR050223">
    <property type="entry name" value="D-isomer_2-hydroxyacid_DH"/>
</dbReference>
<dbReference type="InterPro" id="IPR006140">
    <property type="entry name" value="D-isomer_DH_NAD-bd"/>
</dbReference>
<dbReference type="PANTHER" id="PTHR10996">
    <property type="entry name" value="2-HYDROXYACID DEHYDROGENASE-RELATED"/>
    <property type="match status" value="1"/>
</dbReference>
<feature type="domain" description="D-isomer specific 2-hydroxyacid dehydrogenase catalytic" evidence="6">
    <location>
        <begin position="10"/>
        <end position="322"/>
    </location>
</feature>
<evidence type="ECO:0000256" key="1">
    <source>
        <dbReference type="ARBA" id="ARBA00005854"/>
    </source>
</evidence>
<dbReference type="NCBIfam" id="NF008759">
    <property type="entry name" value="PRK11790.1"/>
    <property type="match status" value="1"/>
</dbReference>
<dbReference type="AlphaFoldDB" id="A0A4S2H4E0"/>
<organism evidence="8 9">
    <name type="scientific">Marinicauda algicola</name>
    <dbReference type="NCBI Taxonomy" id="2029849"/>
    <lineage>
        <taxon>Bacteria</taxon>
        <taxon>Pseudomonadati</taxon>
        <taxon>Pseudomonadota</taxon>
        <taxon>Alphaproteobacteria</taxon>
        <taxon>Maricaulales</taxon>
        <taxon>Maricaulaceae</taxon>
        <taxon>Marinicauda</taxon>
    </lineage>
</organism>
<dbReference type="InterPro" id="IPR029752">
    <property type="entry name" value="D-isomer_DH_CS1"/>
</dbReference>
<dbReference type="GO" id="GO:0047545">
    <property type="term" value="F:(S)-2-hydroxyglutarate dehydrogenase activity"/>
    <property type="evidence" value="ECO:0007669"/>
    <property type="project" value="UniProtKB-ARBA"/>
</dbReference>
<dbReference type="CDD" id="cd12176">
    <property type="entry name" value="PGDH_3"/>
    <property type="match status" value="1"/>
</dbReference>
<proteinExistence type="inferred from homology"/>
<dbReference type="Gene3D" id="3.30.70.260">
    <property type="match status" value="1"/>
</dbReference>
<gene>
    <name evidence="8" type="primary">serA</name>
    <name evidence="8" type="ORF">E5163_03910</name>
</gene>
<feature type="domain" description="D-isomer specific 2-hydroxyacid dehydrogenase NAD-binding" evidence="7">
    <location>
        <begin position="114"/>
        <end position="290"/>
    </location>
</feature>
<dbReference type="SUPFAM" id="SSF52283">
    <property type="entry name" value="Formate/glycerate dehydrogenase catalytic domain-like"/>
    <property type="match status" value="1"/>
</dbReference>
<name>A0A4S2H4E0_9PROT</name>
<evidence type="ECO:0000256" key="4">
    <source>
        <dbReference type="ARBA" id="ARBA00029440"/>
    </source>
</evidence>
<dbReference type="Gene3D" id="3.40.50.720">
    <property type="entry name" value="NAD(P)-binding Rossmann-like Domain"/>
    <property type="match status" value="2"/>
</dbReference>
<evidence type="ECO:0000259" key="6">
    <source>
        <dbReference type="Pfam" id="PF00389"/>
    </source>
</evidence>
<evidence type="ECO:0000256" key="3">
    <source>
        <dbReference type="ARBA" id="ARBA00023027"/>
    </source>
</evidence>
<comment type="pathway">
    <text evidence="4">Amino-acid biosynthesis.</text>
</comment>
<evidence type="ECO:0000259" key="7">
    <source>
        <dbReference type="Pfam" id="PF02826"/>
    </source>
</evidence>
<comment type="caution">
    <text evidence="8">The sequence shown here is derived from an EMBL/GenBank/DDBJ whole genome shotgun (WGS) entry which is preliminary data.</text>
</comment>
<dbReference type="FunFam" id="3.40.50.720:FF:000041">
    <property type="entry name" value="D-3-phosphoglycerate dehydrogenase"/>
    <property type="match status" value="1"/>
</dbReference>
<sequence>MPSTPNFKALLVENVHEDADGALQAHGPVEIVRRSGSPDAKALREEVTGYDVLGIRSRTQLDAAFFEAADRLKAVGCFCIGTNQVDLEAASRRAIPVFNAPFANTRSVAELTMASIVMLMRRIPEKMFAIREGEWLKTANGAHEVRKKKLGIVGYGNIGAQLSVIASALGMHVYYYDIEPKLAHGNARPVDSLETLLQTCDVVTLHVPSTPRTKGMMTRERIRAMAPGSFLINQARGDLVDIDALAEALRDGHIAGAAVDVFPVEPKSKEERFESPLQAFDNVILTPHIGGSTLEAQAAIGSDTGSKLAKFLFEGATLHAVNFPQVEPGPVREGRTRLLVPHLNQPGFLRRLNDAAERAGANVAAQYLQTEGELGYAIADLEGDLPNDFQQRIETLDGTIWARLIRGSAGGA</sequence>
<evidence type="ECO:0000313" key="8">
    <source>
        <dbReference type="EMBL" id="TGY90278.1"/>
    </source>
</evidence>
<keyword evidence="3" id="KW-0520">NAD</keyword>
<evidence type="ECO:0000256" key="2">
    <source>
        <dbReference type="ARBA" id="ARBA00023002"/>
    </source>
</evidence>
<dbReference type="InterPro" id="IPR029753">
    <property type="entry name" value="D-isomer_DH_CS"/>
</dbReference>
<dbReference type="Pfam" id="PF00389">
    <property type="entry name" value="2-Hacid_dh"/>
    <property type="match status" value="1"/>
</dbReference>
<keyword evidence="9" id="KW-1185">Reference proteome</keyword>
<dbReference type="CDD" id="cd04901">
    <property type="entry name" value="ACT_3PGDH"/>
    <property type="match status" value="1"/>
</dbReference>
<dbReference type="EC" id="1.1.1.95" evidence="8"/>
<dbReference type="SUPFAM" id="SSF55021">
    <property type="entry name" value="ACT-like"/>
    <property type="match status" value="1"/>
</dbReference>
<dbReference type="OrthoDB" id="9793626at2"/>
<dbReference type="GO" id="GO:0006564">
    <property type="term" value="P:L-serine biosynthetic process"/>
    <property type="evidence" value="ECO:0007669"/>
    <property type="project" value="UniProtKB-ARBA"/>
</dbReference>
<dbReference type="InterPro" id="IPR036291">
    <property type="entry name" value="NAD(P)-bd_dom_sf"/>
</dbReference>
<dbReference type="InterPro" id="IPR045865">
    <property type="entry name" value="ACT-like_dom_sf"/>
</dbReference>
<protein>
    <submittedName>
        <fullName evidence="8">Phosphoglycerate dehydrogenase</fullName>
        <ecNumber evidence="8">1.1.1.95</ecNumber>
    </submittedName>
</protein>
<dbReference type="Pfam" id="PF02826">
    <property type="entry name" value="2-Hacid_dh_C"/>
    <property type="match status" value="1"/>
</dbReference>
<evidence type="ECO:0000313" key="9">
    <source>
        <dbReference type="Proteomes" id="UP000308054"/>
    </source>
</evidence>
<dbReference type="SUPFAM" id="SSF51735">
    <property type="entry name" value="NAD(P)-binding Rossmann-fold domains"/>
    <property type="match status" value="1"/>
</dbReference>
<keyword evidence="2 5" id="KW-0560">Oxidoreductase</keyword>
<dbReference type="GO" id="GO:0051287">
    <property type="term" value="F:NAD binding"/>
    <property type="evidence" value="ECO:0007669"/>
    <property type="project" value="InterPro"/>
</dbReference>
<reference evidence="8 9" key="1">
    <citation type="journal article" date="2017" name="Int. J. Syst. Evol. Microbiol.">
        <title>Marinicauda algicola sp. nov., isolated from a marine red alga Rhodosorus marinus.</title>
        <authorList>
            <person name="Jeong S.E."/>
            <person name="Jeon S.H."/>
            <person name="Chun B.H."/>
            <person name="Kim D.W."/>
            <person name="Jeon C.O."/>
        </authorList>
    </citation>
    <scope>NUCLEOTIDE SEQUENCE [LARGE SCALE GENOMIC DNA]</scope>
    <source>
        <strain evidence="8 9">JCM 31718</strain>
    </source>
</reference>
<dbReference type="PROSITE" id="PS00671">
    <property type="entry name" value="D_2_HYDROXYACID_DH_3"/>
    <property type="match status" value="1"/>
</dbReference>
<evidence type="ECO:0000256" key="5">
    <source>
        <dbReference type="RuleBase" id="RU003719"/>
    </source>
</evidence>